<dbReference type="Proteomes" id="UP000034600">
    <property type="component" value="Unassembled WGS sequence"/>
</dbReference>
<protein>
    <recommendedName>
        <fullName evidence="3">Translation elongation factor-like protein</fullName>
    </recommendedName>
</protein>
<evidence type="ECO:0000313" key="1">
    <source>
        <dbReference type="EMBL" id="KKU98853.1"/>
    </source>
</evidence>
<gene>
    <name evidence="1" type="ORF">UY32_C0013G0050</name>
</gene>
<dbReference type="EMBL" id="LCPO01000013">
    <property type="protein sequence ID" value="KKU98853.1"/>
    <property type="molecule type" value="Genomic_DNA"/>
</dbReference>
<proteinExistence type="predicted"/>
<dbReference type="SUPFAM" id="SSF50447">
    <property type="entry name" value="Translation proteins"/>
    <property type="match status" value="1"/>
</dbReference>
<sequence>MGFFSGLFSKKSEGPQPIGEVTHYYGGLGVAIVKFHRPVKVGERVNFKGATTDFKETIKSMQFDHQDVMEAKKNQEVGIKVGNKVREGDHVYEA</sequence>
<dbReference type="AlphaFoldDB" id="A0A0G1X8D4"/>
<accession>A0A0G1X8D4</accession>
<comment type="caution">
    <text evidence="1">The sequence shown here is derived from an EMBL/GenBank/DDBJ whole genome shotgun (WGS) entry which is preliminary data.</text>
</comment>
<organism evidence="1 2">
    <name type="scientific">Candidatus Jorgensenbacteria bacterium GW2011_GWC1_48_8</name>
    <dbReference type="NCBI Taxonomy" id="1618666"/>
    <lineage>
        <taxon>Bacteria</taxon>
        <taxon>Candidatus Joergenseniibacteriota</taxon>
    </lineage>
</organism>
<evidence type="ECO:0000313" key="2">
    <source>
        <dbReference type="Proteomes" id="UP000034600"/>
    </source>
</evidence>
<name>A0A0G1X8D4_9BACT</name>
<reference evidence="1 2" key="1">
    <citation type="journal article" date="2015" name="Nature">
        <title>rRNA introns, odd ribosomes, and small enigmatic genomes across a large radiation of phyla.</title>
        <authorList>
            <person name="Brown C.T."/>
            <person name="Hug L.A."/>
            <person name="Thomas B.C."/>
            <person name="Sharon I."/>
            <person name="Castelle C.J."/>
            <person name="Singh A."/>
            <person name="Wilkins M.J."/>
            <person name="Williams K.H."/>
            <person name="Banfield J.F."/>
        </authorList>
    </citation>
    <scope>NUCLEOTIDE SEQUENCE [LARGE SCALE GENOMIC DNA]</scope>
</reference>
<evidence type="ECO:0008006" key="3">
    <source>
        <dbReference type="Google" id="ProtNLM"/>
    </source>
</evidence>
<dbReference type="InterPro" id="IPR009000">
    <property type="entry name" value="Transl_B-barrel_sf"/>
</dbReference>